<accession>D1B899</accession>
<keyword evidence="1" id="KW-0597">Phosphoprotein</keyword>
<evidence type="ECO:0000256" key="1">
    <source>
        <dbReference type="PROSITE-ProRule" id="PRU00169"/>
    </source>
</evidence>
<name>D1B899_THEAS</name>
<dbReference type="Pfam" id="PF00072">
    <property type="entry name" value="Response_reg"/>
    <property type="match status" value="1"/>
</dbReference>
<dbReference type="Proteomes" id="UP000002030">
    <property type="component" value="Chromosome"/>
</dbReference>
<dbReference type="KEGG" id="tai:Taci_0265"/>
<dbReference type="SMART" id="SM00448">
    <property type="entry name" value="REC"/>
    <property type="match status" value="1"/>
</dbReference>
<dbReference type="InterPro" id="IPR052048">
    <property type="entry name" value="ST_Response_Regulator"/>
</dbReference>
<organism evidence="3 4">
    <name type="scientific">Thermanaerovibrio acidaminovorans (strain ATCC 49978 / DSM 6589 / Su883)</name>
    <name type="common">Selenomonas acidaminovorans</name>
    <dbReference type="NCBI Taxonomy" id="525903"/>
    <lineage>
        <taxon>Bacteria</taxon>
        <taxon>Thermotogati</taxon>
        <taxon>Synergistota</taxon>
        <taxon>Synergistia</taxon>
        <taxon>Synergistales</taxon>
        <taxon>Synergistaceae</taxon>
        <taxon>Thermanaerovibrio</taxon>
    </lineage>
</organism>
<dbReference type="STRING" id="525903.Taci_0265"/>
<evidence type="ECO:0000313" key="3">
    <source>
        <dbReference type="EMBL" id="ACZ18502.1"/>
    </source>
</evidence>
<feature type="modified residue" description="4-aspartylphosphate" evidence="1">
    <location>
        <position position="57"/>
    </location>
</feature>
<dbReference type="SUPFAM" id="SSF52172">
    <property type="entry name" value="CheY-like"/>
    <property type="match status" value="1"/>
</dbReference>
<dbReference type="PANTHER" id="PTHR43228:SF1">
    <property type="entry name" value="TWO-COMPONENT RESPONSE REGULATOR ARR22"/>
    <property type="match status" value="1"/>
</dbReference>
<reference evidence="3 4" key="1">
    <citation type="journal article" date="2009" name="Stand. Genomic Sci.">
        <title>Complete genome sequence of Thermanaerovibrio acidaminovorans type strain (Su883).</title>
        <authorList>
            <person name="Chovatia M."/>
            <person name="Sikorski J."/>
            <person name="Schroder M."/>
            <person name="Lapidus A."/>
            <person name="Nolan M."/>
            <person name="Tice H."/>
            <person name="Glavina Del Rio T."/>
            <person name="Copeland A."/>
            <person name="Cheng J.F."/>
            <person name="Lucas S."/>
            <person name="Chen F."/>
            <person name="Bruce D."/>
            <person name="Goodwin L."/>
            <person name="Pitluck S."/>
            <person name="Ivanova N."/>
            <person name="Mavromatis K."/>
            <person name="Ovchinnikova G."/>
            <person name="Pati A."/>
            <person name="Chen A."/>
            <person name="Palaniappan K."/>
            <person name="Land M."/>
            <person name="Hauser L."/>
            <person name="Chang Y.J."/>
            <person name="Jeffries C.D."/>
            <person name="Chain P."/>
            <person name="Saunders E."/>
            <person name="Detter J.C."/>
            <person name="Brettin T."/>
            <person name="Rohde M."/>
            <person name="Goker M."/>
            <person name="Spring S."/>
            <person name="Bristow J."/>
            <person name="Markowitz V."/>
            <person name="Hugenholtz P."/>
            <person name="Kyrpides N.C."/>
            <person name="Klenk H.P."/>
            <person name="Eisen J.A."/>
        </authorList>
    </citation>
    <scope>NUCLEOTIDE SEQUENCE [LARGE SCALE GENOMIC DNA]</scope>
    <source>
        <strain evidence="4">ATCC 49978 / DSM 6589 / Su883</strain>
    </source>
</reference>
<keyword evidence="4" id="KW-1185">Reference proteome</keyword>
<protein>
    <submittedName>
        <fullName evidence="3">Response regulator receiver protein</fullName>
    </submittedName>
</protein>
<dbReference type="Gene3D" id="3.40.50.2300">
    <property type="match status" value="1"/>
</dbReference>
<dbReference type="EMBL" id="CP001818">
    <property type="protein sequence ID" value="ACZ18502.1"/>
    <property type="molecule type" value="Genomic_DNA"/>
</dbReference>
<dbReference type="GO" id="GO:0000160">
    <property type="term" value="P:phosphorelay signal transduction system"/>
    <property type="evidence" value="ECO:0007669"/>
    <property type="project" value="InterPro"/>
</dbReference>
<dbReference type="EnsemblBacteria" id="ACZ18502">
    <property type="protein sequence ID" value="ACZ18502"/>
    <property type="gene ID" value="Taci_0265"/>
</dbReference>
<feature type="domain" description="Response regulatory" evidence="2">
    <location>
        <begin position="4"/>
        <end position="121"/>
    </location>
</feature>
<dbReference type="HOGENOM" id="CLU_000445_69_12_0"/>
<dbReference type="InterPro" id="IPR011006">
    <property type="entry name" value="CheY-like_superfamily"/>
</dbReference>
<dbReference type="PROSITE" id="PS50110">
    <property type="entry name" value="RESPONSE_REGULATORY"/>
    <property type="match status" value="1"/>
</dbReference>
<evidence type="ECO:0000313" key="4">
    <source>
        <dbReference type="Proteomes" id="UP000002030"/>
    </source>
</evidence>
<evidence type="ECO:0000259" key="2">
    <source>
        <dbReference type="PROSITE" id="PS50110"/>
    </source>
</evidence>
<dbReference type="RefSeq" id="WP_012869018.1">
    <property type="nucleotide sequence ID" value="NC_013522.1"/>
</dbReference>
<dbReference type="AlphaFoldDB" id="D1B899"/>
<dbReference type="InterPro" id="IPR001789">
    <property type="entry name" value="Sig_transdc_resp-reg_receiver"/>
</dbReference>
<sequence length="121" mass="13205">MALRFLVADDDVSSGRLFRIYLEDMGEVVLAEDGQEALRLFEEALDLGNPFDGVVLDMLMPRADGAEVLEGIRTLESSRGLKPVPVVVISALDQEEVEEAMARDPMVAMVQKPVLKGLMSG</sequence>
<dbReference type="PANTHER" id="PTHR43228">
    <property type="entry name" value="TWO-COMPONENT RESPONSE REGULATOR"/>
    <property type="match status" value="1"/>
</dbReference>
<dbReference type="OrthoDB" id="9797769at2"/>
<proteinExistence type="predicted"/>
<gene>
    <name evidence="3" type="ordered locus">Taci_0265</name>
</gene>
<dbReference type="eggNOG" id="COG0784">
    <property type="taxonomic scope" value="Bacteria"/>
</dbReference>